<keyword evidence="1" id="KW-1133">Transmembrane helix</keyword>
<dbReference type="EnsemblMetazoa" id="XM_014403237.1">
    <property type="protein sequence ID" value="XP_014258723.1"/>
    <property type="gene ID" value="LOC106672095"/>
</dbReference>
<feature type="transmembrane region" description="Helical" evidence="1">
    <location>
        <begin position="52"/>
        <end position="70"/>
    </location>
</feature>
<organism evidence="2 3">
    <name type="scientific">Cimex lectularius</name>
    <name type="common">Bed bug</name>
    <name type="synonym">Acanthia lectularia</name>
    <dbReference type="NCBI Taxonomy" id="79782"/>
    <lineage>
        <taxon>Eukaryota</taxon>
        <taxon>Metazoa</taxon>
        <taxon>Ecdysozoa</taxon>
        <taxon>Arthropoda</taxon>
        <taxon>Hexapoda</taxon>
        <taxon>Insecta</taxon>
        <taxon>Pterygota</taxon>
        <taxon>Neoptera</taxon>
        <taxon>Paraneoptera</taxon>
        <taxon>Hemiptera</taxon>
        <taxon>Heteroptera</taxon>
        <taxon>Panheteroptera</taxon>
        <taxon>Cimicomorpha</taxon>
        <taxon>Cimicidae</taxon>
        <taxon>Cimex</taxon>
    </lineage>
</organism>
<keyword evidence="1" id="KW-0812">Transmembrane</keyword>
<dbReference type="Proteomes" id="UP000494040">
    <property type="component" value="Unassembled WGS sequence"/>
</dbReference>
<evidence type="ECO:0000313" key="2">
    <source>
        <dbReference type="EnsemblMetazoa" id="XP_014258723.1"/>
    </source>
</evidence>
<dbReference type="AlphaFoldDB" id="A0A8I6S6F2"/>
<evidence type="ECO:0000256" key="1">
    <source>
        <dbReference type="SAM" id="Phobius"/>
    </source>
</evidence>
<gene>
    <name evidence="2" type="primary">106672095</name>
</gene>
<dbReference type="KEGG" id="clec:106672095"/>
<protein>
    <submittedName>
        <fullName evidence="2">Uncharacterized protein</fullName>
    </submittedName>
</protein>
<proteinExistence type="predicted"/>
<evidence type="ECO:0000313" key="3">
    <source>
        <dbReference type="Proteomes" id="UP000494040"/>
    </source>
</evidence>
<name>A0A8I6S6F2_CIMLE</name>
<keyword evidence="1" id="KW-0472">Membrane</keyword>
<sequence length="181" mass="22450">MTLDYSMWQQWLYDLFDVDTIYEYFYKKGFDADWAQRKLRKSVSWAFNLEEPFSTILLVTVIYFIAVRVYEMKFIWWRKCYPKKKKKDHKMDLVRWLKFQDYKRRELARKTIELAAQAKLPDIERSRAAWRDSVMMKSLNRKKWLEEEMKKIVTQLRRLQMCNNCYSSCCMDRNVLDRKNR</sequence>
<accession>A0A8I6S6F2</accession>
<reference evidence="2" key="1">
    <citation type="submission" date="2022-01" db="UniProtKB">
        <authorList>
            <consortium name="EnsemblMetazoa"/>
        </authorList>
    </citation>
    <scope>IDENTIFICATION</scope>
</reference>
<keyword evidence="3" id="KW-1185">Reference proteome</keyword>